<evidence type="ECO:0008006" key="3">
    <source>
        <dbReference type="Google" id="ProtNLM"/>
    </source>
</evidence>
<protein>
    <recommendedName>
        <fullName evidence="3">Type IV fimbrial biogenesis protein PilW</fullName>
    </recommendedName>
</protein>
<dbReference type="GO" id="GO:0043683">
    <property type="term" value="P:type IV pilus assembly"/>
    <property type="evidence" value="ECO:0007669"/>
    <property type="project" value="InterPro"/>
</dbReference>
<accession>A0A3B0ZFA4</accession>
<keyword evidence="1" id="KW-0812">Transmembrane</keyword>
<evidence type="ECO:0000256" key="1">
    <source>
        <dbReference type="SAM" id="Phobius"/>
    </source>
</evidence>
<name>A0A3B0ZFA4_9ZZZZ</name>
<evidence type="ECO:0000313" key="2">
    <source>
        <dbReference type="EMBL" id="VAW80014.1"/>
    </source>
</evidence>
<dbReference type="InterPro" id="IPR032092">
    <property type="entry name" value="PilW"/>
</dbReference>
<dbReference type="NCBIfam" id="TIGR02532">
    <property type="entry name" value="IV_pilin_GFxxxE"/>
    <property type="match status" value="1"/>
</dbReference>
<feature type="transmembrane region" description="Helical" evidence="1">
    <location>
        <begin position="21"/>
        <end position="43"/>
    </location>
</feature>
<gene>
    <name evidence="2" type="ORF">MNBD_GAMMA15-751</name>
</gene>
<sequence>MKPITPTSRIHKSASQNGFSLVELMVALLISLFLLGGVIQVFLGSKQTYTLNQGVARLQENVRFAFDQISTDISAAGFMGCSDSADVNIEGAMDIVNALTDNASNNFNFSNPVDGIENTGPNGSDTLSIRRAMTASSVPLTTSMGSNTGTIQLDAANPNYANLAQWDIIALSDCATTSVFMITNIPAGSGGLIQHATGITAPASSANAGQSNAITTKNGTNYNDLKASYGSADASVATTTRVATRTYSIQASQFGGGNSLYLNNVELVEGVDNLQVLYGLDNDGIPGAEQYVQADNPDLIAAGMNAVAAVRITLTLNTVSDIQVEGQAVEKLVTQTFRLRNR</sequence>
<keyword evidence="1" id="KW-0472">Membrane</keyword>
<reference evidence="2" key="1">
    <citation type="submission" date="2018-06" db="EMBL/GenBank/DDBJ databases">
        <authorList>
            <person name="Zhirakovskaya E."/>
        </authorList>
    </citation>
    <scope>NUCLEOTIDE SEQUENCE</scope>
</reference>
<dbReference type="AlphaFoldDB" id="A0A3B0ZFA4"/>
<organism evidence="2">
    <name type="scientific">hydrothermal vent metagenome</name>
    <dbReference type="NCBI Taxonomy" id="652676"/>
    <lineage>
        <taxon>unclassified sequences</taxon>
        <taxon>metagenomes</taxon>
        <taxon>ecological metagenomes</taxon>
    </lineage>
</organism>
<dbReference type="Pfam" id="PF16074">
    <property type="entry name" value="PilW"/>
    <property type="match status" value="1"/>
</dbReference>
<proteinExistence type="predicted"/>
<keyword evidence="1" id="KW-1133">Transmembrane helix</keyword>
<dbReference type="Pfam" id="PF07963">
    <property type="entry name" value="N_methyl"/>
    <property type="match status" value="1"/>
</dbReference>
<dbReference type="EMBL" id="UOFN01000122">
    <property type="protein sequence ID" value="VAW80014.1"/>
    <property type="molecule type" value="Genomic_DNA"/>
</dbReference>
<dbReference type="InterPro" id="IPR012902">
    <property type="entry name" value="N_methyl_site"/>
</dbReference>